<evidence type="ECO:0000313" key="2">
    <source>
        <dbReference type="EMBL" id="KIM72541.1"/>
    </source>
</evidence>
<dbReference type="EMBL" id="KN833123">
    <property type="protein sequence ID" value="KIM72541.1"/>
    <property type="molecule type" value="Genomic_DNA"/>
</dbReference>
<feature type="region of interest" description="Disordered" evidence="1">
    <location>
        <begin position="29"/>
        <end position="62"/>
    </location>
</feature>
<evidence type="ECO:0000313" key="3">
    <source>
        <dbReference type="Proteomes" id="UP000054166"/>
    </source>
</evidence>
<name>A0A0C3EXQ5_PILCF</name>
<sequence>AIDFLEKCLTFSPKRRIEVGEALQHPYLAPYHDPQDEPTAEPIDPSFFDFDNGEQSGKEALK</sequence>
<reference evidence="2 3" key="1">
    <citation type="submission" date="2014-04" db="EMBL/GenBank/DDBJ databases">
        <authorList>
            <consortium name="DOE Joint Genome Institute"/>
            <person name="Kuo A."/>
            <person name="Tarkka M."/>
            <person name="Buscot F."/>
            <person name="Kohler A."/>
            <person name="Nagy L.G."/>
            <person name="Floudas D."/>
            <person name="Copeland A."/>
            <person name="Barry K.W."/>
            <person name="Cichocki N."/>
            <person name="Veneault-Fourrey C."/>
            <person name="LaButti K."/>
            <person name="Lindquist E.A."/>
            <person name="Lipzen A."/>
            <person name="Lundell T."/>
            <person name="Morin E."/>
            <person name="Murat C."/>
            <person name="Sun H."/>
            <person name="Tunlid A."/>
            <person name="Henrissat B."/>
            <person name="Grigoriev I.V."/>
            <person name="Hibbett D.S."/>
            <person name="Martin F."/>
            <person name="Nordberg H.P."/>
            <person name="Cantor M.N."/>
            <person name="Hua S.X."/>
        </authorList>
    </citation>
    <scope>NUCLEOTIDE SEQUENCE [LARGE SCALE GENOMIC DNA]</scope>
    <source>
        <strain evidence="2 3">F 1598</strain>
    </source>
</reference>
<reference evidence="3" key="2">
    <citation type="submission" date="2015-01" db="EMBL/GenBank/DDBJ databases">
        <title>Evolutionary Origins and Diversification of the Mycorrhizal Mutualists.</title>
        <authorList>
            <consortium name="DOE Joint Genome Institute"/>
            <consortium name="Mycorrhizal Genomics Consortium"/>
            <person name="Kohler A."/>
            <person name="Kuo A."/>
            <person name="Nagy L.G."/>
            <person name="Floudas D."/>
            <person name="Copeland A."/>
            <person name="Barry K.W."/>
            <person name="Cichocki N."/>
            <person name="Veneault-Fourrey C."/>
            <person name="LaButti K."/>
            <person name="Lindquist E.A."/>
            <person name="Lipzen A."/>
            <person name="Lundell T."/>
            <person name="Morin E."/>
            <person name="Murat C."/>
            <person name="Riley R."/>
            <person name="Ohm R."/>
            <person name="Sun H."/>
            <person name="Tunlid A."/>
            <person name="Henrissat B."/>
            <person name="Grigoriev I.V."/>
            <person name="Hibbett D.S."/>
            <person name="Martin F."/>
        </authorList>
    </citation>
    <scope>NUCLEOTIDE SEQUENCE [LARGE SCALE GENOMIC DNA]</scope>
    <source>
        <strain evidence="3">F 1598</strain>
    </source>
</reference>
<dbReference type="OrthoDB" id="3215710at2759"/>
<feature type="non-terminal residue" evidence="2">
    <location>
        <position position="1"/>
    </location>
</feature>
<keyword evidence="3" id="KW-1185">Reference proteome</keyword>
<gene>
    <name evidence="2" type="ORF">PILCRDRAFT_28061</name>
</gene>
<dbReference type="Proteomes" id="UP000054166">
    <property type="component" value="Unassembled WGS sequence"/>
</dbReference>
<dbReference type="STRING" id="765440.A0A0C3EXQ5"/>
<dbReference type="AlphaFoldDB" id="A0A0C3EXQ5"/>
<dbReference type="SUPFAM" id="SSF56112">
    <property type="entry name" value="Protein kinase-like (PK-like)"/>
    <property type="match status" value="1"/>
</dbReference>
<feature type="non-terminal residue" evidence="2">
    <location>
        <position position="62"/>
    </location>
</feature>
<evidence type="ECO:0000256" key="1">
    <source>
        <dbReference type="SAM" id="MobiDB-lite"/>
    </source>
</evidence>
<organism evidence="2 3">
    <name type="scientific">Piloderma croceum (strain F 1598)</name>
    <dbReference type="NCBI Taxonomy" id="765440"/>
    <lineage>
        <taxon>Eukaryota</taxon>
        <taxon>Fungi</taxon>
        <taxon>Dikarya</taxon>
        <taxon>Basidiomycota</taxon>
        <taxon>Agaricomycotina</taxon>
        <taxon>Agaricomycetes</taxon>
        <taxon>Agaricomycetidae</taxon>
        <taxon>Atheliales</taxon>
        <taxon>Atheliaceae</taxon>
        <taxon>Piloderma</taxon>
    </lineage>
</organism>
<accession>A0A0C3EXQ5</accession>
<dbReference type="Gene3D" id="1.10.510.10">
    <property type="entry name" value="Transferase(Phosphotransferase) domain 1"/>
    <property type="match status" value="1"/>
</dbReference>
<dbReference type="InterPro" id="IPR011009">
    <property type="entry name" value="Kinase-like_dom_sf"/>
</dbReference>
<proteinExistence type="predicted"/>
<dbReference type="Gene3D" id="3.30.200.20">
    <property type="entry name" value="Phosphorylase Kinase, domain 1"/>
    <property type="match status" value="1"/>
</dbReference>
<dbReference type="InParanoid" id="A0A0C3EXQ5"/>
<protein>
    <recommendedName>
        <fullName evidence="4">Protein kinase domain-containing protein</fullName>
    </recommendedName>
</protein>
<evidence type="ECO:0008006" key="4">
    <source>
        <dbReference type="Google" id="ProtNLM"/>
    </source>
</evidence>
<dbReference type="HOGENOM" id="CLU_2910423_0_0_1"/>